<evidence type="ECO:0000256" key="1">
    <source>
        <dbReference type="SAM" id="MobiDB-lite"/>
    </source>
</evidence>
<comment type="caution">
    <text evidence="2">The sequence shown here is derived from an EMBL/GenBank/DDBJ whole genome shotgun (WGS) entry which is preliminary data.</text>
</comment>
<feature type="compositionally biased region" description="Basic residues" evidence="1">
    <location>
        <begin position="1"/>
        <end position="33"/>
    </location>
</feature>
<reference evidence="2 3" key="1">
    <citation type="submission" date="2024-09" db="EMBL/GenBank/DDBJ databases">
        <title>Laminarin stimulates single cell rates of sulfate reduction while oxygen inhibits transcriptomic activity in coastal marine sediment.</title>
        <authorList>
            <person name="Lindsay M."/>
            <person name="Orcutt B."/>
            <person name="Emerson D."/>
            <person name="Stepanauskas R."/>
            <person name="D'Angelo T."/>
        </authorList>
    </citation>
    <scope>NUCLEOTIDE SEQUENCE [LARGE SCALE GENOMIC DNA]</scope>
    <source>
        <strain evidence="2">SAG AM-311-K15</strain>
    </source>
</reference>
<evidence type="ECO:0000313" key="2">
    <source>
        <dbReference type="EMBL" id="MFC1850833.1"/>
    </source>
</evidence>
<feature type="region of interest" description="Disordered" evidence="1">
    <location>
        <begin position="1"/>
        <end position="43"/>
    </location>
</feature>
<evidence type="ECO:0000313" key="3">
    <source>
        <dbReference type="Proteomes" id="UP001594351"/>
    </source>
</evidence>
<gene>
    <name evidence="2" type="ORF">ACFL27_11620</name>
</gene>
<keyword evidence="3" id="KW-1185">Reference proteome</keyword>
<evidence type="ECO:0008006" key="4">
    <source>
        <dbReference type="Google" id="ProtNLM"/>
    </source>
</evidence>
<dbReference type="EMBL" id="JBHPBY010000128">
    <property type="protein sequence ID" value="MFC1850833.1"/>
    <property type="molecule type" value="Genomic_DNA"/>
</dbReference>
<proteinExistence type="predicted"/>
<protein>
    <recommendedName>
        <fullName evidence="4">30S ribosomal protein S21</fullName>
    </recommendedName>
</protein>
<dbReference type="Proteomes" id="UP001594351">
    <property type="component" value="Unassembled WGS sequence"/>
</dbReference>
<sequence>MAFKRKAPRLKDRNKTRRKKAATKKKFEKRRLRQSSGERKYSR</sequence>
<name>A0ABV6YXB4_UNCC1</name>
<organism evidence="2 3">
    <name type="scientific">candidate division CSSED10-310 bacterium</name>
    <dbReference type="NCBI Taxonomy" id="2855610"/>
    <lineage>
        <taxon>Bacteria</taxon>
        <taxon>Bacteria division CSSED10-310</taxon>
    </lineage>
</organism>
<accession>A0ABV6YXB4</accession>